<dbReference type="Pfam" id="PF00076">
    <property type="entry name" value="RRM_1"/>
    <property type="match status" value="1"/>
</dbReference>
<dbReference type="Gene3D" id="3.30.70.330">
    <property type="match status" value="1"/>
</dbReference>
<dbReference type="InterPro" id="IPR000504">
    <property type="entry name" value="RRM_dom"/>
</dbReference>
<reference evidence="3 4" key="1">
    <citation type="submission" date="2012-10" db="EMBL/GenBank/DDBJ databases">
        <authorList>
            <person name="Zafar N."/>
            <person name="Inman J."/>
            <person name="Hall N."/>
            <person name="Lorenzi H."/>
            <person name="Caler E."/>
        </authorList>
    </citation>
    <scope>NUCLEOTIDE SEQUENCE [LARGE SCALE GENOMIC DNA]</scope>
    <source>
        <strain evidence="3 4">IP1</strain>
    </source>
</reference>
<keyword evidence="4" id="KW-1185">Reference proteome</keyword>
<evidence type="ECO:0000259" key="2">
    <source>
        <dbReference type="PROSITE" id="PS50102"/>
    </source>
</evidence>
<evidence type="ECO:0000313" key="4">
    <source>
        <dbReference type="Proteomes" id="UP000014680"/>
    </source>
</evidence>
<dbReference type="VEuPathDB" id="AmoebaDB:EIN_239480"/>
<dbReference type="RefSeq" id="XP_004260409.1">
    <property type="nucleotide sequence ID" value="XM_004260361.1"/>
</dbReference>
<organism evidence="3 4">
    <name type="scientific">Entamoeba invadens IP1</name>
    <dbReference type="NCBI Taxonomy" id="370355"/>
    <lineage>
        <taxon>Eukaryota</taxon>
        <taxon>Amoebozoa</taxon>
        <taxon>Evosea</taxon>
        <taxon>Archamoebae</taxon>
        <taxon>Mastigamoebida</taxon>
        <taxon>Entamoebidae</taxon>
        <taxon>Entamoeba</taxon>
    </lineage>
</organism>
<accession>A0A0A1UFU0</accession>
<dbReference type="GeneID" id="14892603"/>
<name>A0A0A1UFU0_ENTIV</name>
<gene>
    <name evidence="3" type="ORF">EIN_239480</name>
</gene>
<dbReference type="EMBL" id="KB206281">
    <property type="protein sequence ID" value="ELP93638.1"/>
    <property type="molecule type" value="Genomic_DNA"/>
</dbReference>
<feature type="domain" description="RRM" evidence="2">
    <location>
        <begin position="390"/>
        <end position="460"/>
    </location>
</feature>
<dbReference type="KEGG" id="eiv:EIN_239480"/>
<dbReference type="Proteomes" id="UP000014680">
    <property type="component" value="Unassembled WGS sequence"/>
</dbReference>
<protein>
    <recommendedName>
        <fullName evidence="2">RRM domain-containing protein</fullName>
    </recommendedName>
</protein>
<evidence type="ECO:0000256" key="1">
    <source>
        <dbReference type="PROSITE-ProRule" id="PRU00176"/>
    </source>
</evidence>
<proteinExistence type="predicted"/>
<sequence length="460" mass="52045">MGCDEYINVYVRDFEKTAANVTLLENALSELCVHRSCVVLMTHGAVFTTTLSDLQTIMTAPTLQVFTMCPLYRSVHRSALEYIIFTNCVLTKEIVDYFMQFSVVVSSLANASFSVLLDKRLSAQVQRRCNDLFVTPPQFRSEQIGFGLRVVLPQVAITRELFDYFASFGCVVSFHEKVAIKHNRRVLHVAYNTRSDAERCYSCLSVSNVFGERCPVTASRVYIVESDLKEVCESAITSELLCAFPKEWRLDDINGEIFSVFAQNIRTPSFLEKLRKTRIFVNCEKEEIFGIVDFLNAKNNTKSSKNSSTATSEDNTKYEKYNTMQIVVNMKNGVNVVGFGNAAKVYVVADFEQIVLETTFNQILFTKFHENRFMALAFKKSKKIKAQDDKTVYVGNVKDNDNGAAVAEALGHFGRIMTLNVVNRKDNSKIAFVGFYNKEDAQKAIDKNRLQNGLFVAPKK</sequence>
<dbReference type="AlphaFoldDB" id="A0A0A1UFU0"/>
<dbReference type="InterPro" id="IPR012677">
    <property type="entry name" value="Nucleotide-bd_a/b_plait_sf"/>
</dbReference>
<dbReference type="SUPFAM" id="SSF54928">
    <property type="entry name" value="RNA-binding domain, RBD"/>
    <property type="match status" value="1"/>
</dbReference>
<evidence type="ECO:0000313" key="3">
    <source>
        <dbReference type="EMBL" id="ELP93638.1"/>
    </source>
</evidence>
<dbReference type="SMART" id="SM00360">
    <property type="entry name" value="RRM"/>
    <property type="match status" value="1"/>
</dbReference>
<dbReference type="PROSITE" id="PS50102">
    <property type="entry name" value="RRM"/>
    <property type="match status" value="1"/>
</dbReference>
<dbReference type="GO" id="GO:0003723">
    <property type="term" value="F:RNA binding"/>
    <property type="evidence" value="ECO:0007669"/>
    <property type="project" value="UniProtKB-UniRule"/>
</dbReference>
<keyword evidence="1" id="KW-0694">RNA-binding</keyword>
<dbReference type="InterPro" id="IPR035979">
    <property type="entry name" value="RBD_domain_sf"/>
</dbReference>